<dbReference type="PROSITE" id="PS51257">
    <property type="entry name" value="PROKAR_LIPOPROTEIN"/>
    <property type="match status" value="1"/>
</dbReference>
<dbReference type="OrthoDB" id="7876153at2"/>
<keyword evidence="4" id="KW-0449">Lipoprotein</keyword>
<dbReference type="Pfam" id="PF05433">
    <property type="entry name" value="Rick_17kDa_Anti"/>
    <property type="match status" value="1"/>
</dbReference>
<dbReference type="EMBL" id="FOEP01000020">
    <property type="protein sequence ID" value="SER01120.1"/>
    <property type="molecule type" value="Genomic_DNA"/>
</dbReference>
<evidence type="ECO:0000259" key="5">
    <source>
        <dbReference type="Pfam" id="PF05433"/>
    </source>
</evidence>
<evidence type="ECO:0000313" key="7">
    <source>
        <dbReference type="Proteomes" id="UP000198634"/>
    </source>
</evidence>
<dbReference type="AlphaFoldDB" id="A0A1H9KPN8"/>
<dbReference type="Proteomes" id="UP000198634">
    <property type="component" value="Unassembled WGS sequence"/>
</dbReference>
<dbReference type="GO" id="GO:0009279">
    <property type="term" value="C:cell outer membrane"/>
    <property type="evidence" value="ECO:0007669"/>
    <property type="project" value="UniProtKB-SubCell"/>
</dbReference>
<name>A0A1H9KPN8_9RHOB</name>
<protein>
    <recommendedName>
        <fullName evidence="3">17 kDa surface antigen</fullName>
    </recommendedName>
</protein>
<proteinExistence type="inferred from homology"/>
<feature type="domain" description="Glycine zipper 2TM" evidence="5">
    <location>
        <begin position="31"/>
        <end position="70"/>
    </location>
</feature>
<gene>
    <name evidence="6" type="ORF">SAMN04488092_1202</name>
</gene>
<evidence type="ECO:0000256" key="3">
    <source>
        <dbReference type="ARBA" id="ARBA00015281"/>
    </source>
</evidence>
<comment type="subcellular location">
    <subcellularLocation>
        <location evidence="1">Cell outer membrane</location>
        <topology evidence="1">Lipid-anchor</topology>
    </subcellularLocation>
</comment>
<organism evidence="6 7">
    <name type="scientific">Thalassovita taeanensis</name>
    <dbReference type="NCBI Taxonomy" id="657014"/>
    <lineage>
        <taxon>Bacteria</taxon>
        <taxon>Pseudomonadati</taxon>
        <taxon>Pseudomonadota</taxon>
        <taxon>Alphaproteobacteria</taxon>
        <taxon>Rhodobacterales</taxon>
        <taxon>Roseobacteraceae</taxon>
        <taxon>Thalassovita</taxon>
    </lineage>
</organism>
<keyword evidence="7" id="KW-1185">Reference proteome</keyword>
<dbReference type="RefSeq" id="WP_090271252.1">
    <property type="nucleotide sequence ID" value="NZ_FOEP01000020.1"/>
</dbReference>
<comment type="similarity">
    <text evidence="2">Belongs to the rickettsiale 17 kDa surface antigen family.</text>
</comment>
<dbReference type="STRING" id="657014.SAMN04488092_1202"/>
<evidence type="ECO:0000256" key="1">
    <source>
        <dbReference type="ARBA" id="ARBA00004459"/>
    </source>
</evidence>
<dbReference type="InterPro" id="IPR008816">
    <property type="entry name" value="Gly_zipper_2TM_dom"/>
</dbReference>
<reference evidence="6 7" key="1">
    <citation type="submission" date="2016-10" db="EMBL/GenBank/DDBJ databases">
        <authorList>
            <person name="de Groot N.N."/>
        </authorList>
    </citation>
    <scope>NUCLEOTIDE SEQUENCE [LARGE SCALE GENOMIC DNA]</scope>
    <source>
        <strain evidence="6 7">DSM 22007</strain>
    </source>
</reference>
<evidence type="ECO:0000256" key="2">
    <source>
        <dbReference type="ARBA" id="ARBA00008681"/>
    </source>
</evidence>
<sequence length="90" mass="9211">MRVKLMLLASAGLLALSGCDNMTSQERMVVGGLTGASLGMITAKALDADRDWVIIGALAGAAAGTVVAQNQQTKQCAVALGDGTYRLVRC</sequence>
<evidence type="ECO:0000256" key="4">
    <source>
        <dbReference type="ARBA" id="ARBA00023288"/>
    </source>
</evidence>
<accession>A0A1H9KPN8</accession>
<evidence type="ECO:0000313" key="6">
    <source>
        <dbReference type="EMBL" id="SER01120.1"/>
    </source>
</evidence>